<comment type="similarity">
    <text evidence="5">Belongs to the WD repeat cdt2 family.</text>
</comment>
<evidence type="ECO:0000256" key="3">
    <source>
        <dbReference type="ARBA" id="ARBA00022737"/>
    </source>
</evidence>
<feature type="region of interest" description="Disordered" evidence="7">
    <location>
        <begin position="119"/>
        <end position="141"/>
    </location>
</feature>
<dbReference type="PANTHER" id="PTHR22852:SF0">
    <property type="entry name" value="DENTICLELESS PROTEIN HOMOLOG"/>
    <property type="match status" value="1"/>
</dbReference>
<dbReference type="InterPro" id="IPR051865">
    <property type="entry name" value="WD-repeat_CDT2_adapter"/>
</dbReference>
<evidence type="ECO:0000256" key="5">
    <source>
        <dbReference type="ARBA" id="ARBA00038344"/>
    </source>
</evidence>
<organism evidence="8 9">
    <name type="scientific">Talaromyces atroroseus</name>
    <dbReference type="NCBI Taxonomy" id="1441469"/>
    <lineage>
        <taxon>Eukaryota</taxon>
        <taxon>Fungi</taxon>
        <taxon>Dikarya</taxon>
        <taxon>Ascomycota</taxon>
        <taxon>Pezizomycotina</taxon>
        <taxon>Eurotiomycetes</taxon>
        <taxon>Eurotiomycetidae</taxon>
        <taxon>Eurotiales</taxon>
        <taxon>Trichocomaceae</taxon>
        <taxon>Talaromyces</taxon>
        <taxon>Talaromyces sect. Trachyspermi</taxon>
    </lineage>
</organism>
<dbReference type="SUPFAM" id="SSF50978">
    <property type="entry name" value="WD40 repeat-like"/>
    <property type="match status" value="1"/>
</dbReference>
<evidence type="ECO:0000256" key="4">
    <source>
        <dbReference type="ARBA" id="ARBA00022786"/>
    </source>
</evidence>
<feature type="region of interest" description="Disordered" evidence="7">
    <location>
        <begin position="612"/>
        <end position="657"/>
    </location>
</feature>
<reference evidence="8 9" key="1">
    <citation type="submission" date="2015-06" db="EMBL/GenBank/DDBJ databases">
        <title>Talaromyces atroroseus IBT 11181 draft genome.</title>
        <authorList>
            <person name="Rasmussen K.B."/>
            <person name="Rasmussen S."/>
            <person name="Petersen B."/>
            <person name="Sicheritz-Ponten T."/>
            <person name="Mortensen U.H."/>
            <person name="Thrane U."/>
        </authorList>
    </citation>
    <scope>NUCLEOTIDE SEQUENCE [LARGE SCALE GENOMIC DNA]</scope>
    <source>
        <strain evidence="8 9">IBT 11181</strain>
    </source>
</reference>
<keyword evidence="4" id="KW-0833">Ubl conjugation pathway</keyword>
<dbReference type="InterPro" id="IPR001680">
    <property type="entry name" value="WD40_rpt"/>
</dbReference>
<feature type="compositionally biased region" description="Low complexity" evidence="7">
    <location>
        <begin position="127"/>
        <end position="139"/>
    </location>
</feature>
<dbReference type="AlphaFoldDB" id="A0A225B3E5"/>
<dbReference type="STRING" id="1441469.A0A225B3E5"/>
<protein>
    <submittedName>
        <fullName evidence="8">Uncharacterized protein</fullName>
    </submittedName>
</protein>
<dbReference type="PROSITE" id="PS50082">
    <property type="entry name" value="WD_REPEATS_2"/>
    <property type="match status" value="3"/>
</dbReference>
<dbReference type="Proteomes" id="UP000214365">
    <property type="component" value="Unassembled WGS sequence"/>
</dbReference>
<dbReference type="InterPro" id="IPR015943">
    <property type="entry name" value="WD40/YVTN_repeat-like_dom_sf"/>
</dbReference>
<dbReference type="EMBL" id="LFMY01000001">
    <property type="protein sequence ID" value="OKL64238.1"/>
    <property type="molecule type" value="Genomic_DNA"/>
</dbReference>
<dbReference type="GO" id="GO:0005634">
    <property type="term" value="C:nucleus"/>
    <property type="evidence" value="ECO:0007669"/>
    <property type="project" value="TreeGrafter"/>
</dbReference>
<dbReference type="RefSeq" id="XP_020124359.1">
    <property type="nucleotide sequence ID" value="XM_020260043.1"/>
</dbReference>
<dbReference type="PANTHER" id="PTHR22852">
    <property type="entry name" value="LETHAL 2 DENTICLELESS PROTEIN RETINOIC ACID-REGULATED NUCLEAR MATRIX-ASSOCIATED PROTEIN"/>
    <property type="match status" value="1"/>
</dbReference>
<accession>A0A225B3E5</accession>
<dbReference type="OrthoDB" id="2096344at2759"/>
<sequence>MDRYRDVAEDPQSDPVHHHAFTQDIPSSPPSIVSEAGTRRKPKRPPPVTPRSFKRFFTPRSALNATIGSVHASRQALKELSTTSVNRRGPAFTKARASDVSNTISRGILKSPFTEITKTPSRKRKLSFSSSGSPPQSSPIRKVRLATAIQDDRLVEKTVNEIELNLPIETALSPRKLIQKQLFTVKPAIEPVRRSRALATSGEYCLRSVSGRMNRLTMRYNYGSDWRDQTSDFYSRPSDVHQNISVFENRLSLPFCIAPCKTNSLVAIGDEEGGIRLLDSAKEDKIGFSEAHIALRAHGNSIMNLEFSSDDMLLATAAGDQTTLIIDMNTQKAIHCLSNHTSSVKHVQFQPASNNKMLATCSRDGTVNIWDLRCKGHENPSLQIHCALDSDSEDNSSASCSKVNYPQPVRTIQDAHASMTRSSKLAAVYKQDSHFSRENVTVTSLSFLPAGRENLFVTASEANACVRLWDMRTSYNIRRGLPAPLSTTREPDSHVNHRSYGVTSLVLSGDGSRLYTLCRDLAVYAYSTSHLVLGSSPDLVLNNNRPRRTGGPDKEGLGPLYCFRHPRLQVSSFYVKAALRPAKDDKGEMLAIGSSDHCAILFPTDERFLSSSQPTQQTDLLPNTRPPLVRPGLRRTNSEMSFTSRPESAIPTYRSGTPLVGGHTKEVSAVAWTYDGELVTVSDDYSARCWREGPDARDLRTGGETDGRRWGCGWAETTDSYDDEEE</sequence>
<dbReference type="SMART" id="SM00320">
    <property type="entry name" value="WD40"/>
    <property type="match status" value="6"/>
</dbReference>
<dbReference type="Gene3D" id="2.130.10.10">
    <property type="entry name" value="YVTN repeat-like/Quinoprotein amine dehydrogenase"/>
    <property type="match status" value="3"/>
</dbReference>
<feature type="compositionally biased region" description="Polar residues" evidence="7">
    <location>
        <begin position="612"/>
        <end position="621"/>
    </location>
</feature>
<dbReference type="GO" id="GO:0043161">
    <property type="term" value="P:proteasome-mediated ubiquitin-dependent protein catabolic process"/>
    <property type="evidence" value="ECO:0007669"/>
    <property type="project" value="TreeGrafter"/>
</dbReference>
<evidence type="ECO:0000256" key="6">
    <source>
        <dbReference type="PROSITE-ProRule" id="PRU00221"/>
    </source>
</evidence>
<feature type="region of interest" description="Disordered" evidence="7">
    <location>
        <begin position="1"/>
        <end position="54"/>
    </location>
</feature>
<evidence type="ECO:0000256" key="7">
    <source>
        <dbReference type="SAM" id="MobiDB-lite"/>
    </source>
</evidence>
<proteinExistence type="inferred from homology"/>
<dbReference type="InterPro" id="IPR036322">
    <property type="entry name" value="WD40_repeat_dom_sf"/>
</dbReference>
<evidence type="ECO:0000256" key="2">
    <source>
        <dbReference type="ARBA" id="ARBA00022574"/>
    </source>
</evidence>
<feature type="repeat" description="WD" evidence="6">
    <location>
        <begin position="295"/>
        <end position="336"/>
    </location>
</feature>
<keyword evidence="3" id="KW-0677">Repeat</keyword>
<name>A0A225B3E5_TALAT</name>
<keyword evidence="2 6" id="KW-0853">WD repeat</keyword>
<dbReference type="PROSITE" id="PS00678">
    <property type="entry name" value="WD_REPEATS_1"/>
    <property type="match status" value="1"/>
</dbReference>
<gene>
    <name evidence="8" type="ORF">UA08_00257</name>
</gene>
<evidence type="ECO:0000313" key="8">
    <source>
        <dbReference type="EMBL" id="OKL64238.1"/>
    </source>
</evidence>
<feature type="repeat" description="WD" evidence="6">
    <location>
        <begin position="337"/>
        <end position="373"/>
    </location>
</feature>
<comment type="pathway">
    <text evidence="1">Protein modification; protein ubiquitination.</text>
</comment>
<dbReference type="GO" id="GO:0030674">
    <property type="term" value="F:protein-macromolecule adaptor activity"/>
    <property type="evidence" value="ECO:0007669"/>
    <property type="project" value="TreeGrafter"/>
</dbReference>
<feature type="repeat" description="WD" evidence="6">
    <location>
        <begin position="660"/>
        <end position="690"/>
    </location>
</feature>
<dbReference type="InterPro" id="IPR019775">
    <property type="entry name" value="WD40_repeat_CS"/>
</dbReference>
<comment type="caution">
    <text evidence="8">The sequence shown here is derived from an EMBL/GenBank/DDBJ whole genome shotgun (WGS) entry which is preliminary data.</text>
</comment>
<evidence type="ECO:0000313" key="9">
    <source>
        <dbReference type="Proteomes" id="UP000214365"/>
    </source>
</evidence>
<dbReference type="Pfam" id="PF00400">
    <property type="entry name" value="WD40"/>
    <property type="match status" value="3"/>
</dbReference>
<dbReference type="GeneID" id="31000012"/>
<evidence type="ECO:0000256" key="1">
    <source>
        <dbReference type="ARBA" id="ARBA00004906"/>
    </source>
</evidence>
<keyword evidence="9" id="KW-1185">Reference proteome</keyword>
<dbReference type="PROSITE" id="PS50294">
    <property type="entry name" value="WD_REPEATS_REGION"/>
    <property type="match status" value="1"/>
</dbReference>